<evidence type="ECO:0000313" key="8">
    <source>
        <dbReference type="Proteomes" id="UP000261540"/>
    </source>
</evidence>
<organism evidence="7 8">
    <name type="scientific">Paramormyrops kingsleyae</name>
    <dbReference type="NCBI Taxonomy" id="1676925"/>
    <lineage>
        <taxon>Eukaryota</taxon>
        <taxon>Metazoa</taxon>
        <taxon>Chordata</taxon>
        <taxon>Craniata</taxon>
        <taxon>Vertebrata</taxon>
        <taxon>Euteleostomi</taxon>
        <taxon>Actinopterygii</taxon>
        <taxon>Neopterygii</taxon>
        <taxon>Teleostei</taxon>
        <taxon>Osteoglossocephala</taxon>
        <taxon>Osteoglossomorpha</taxon>
        <taxon>Osteoglossiformes</taxon>
        <taxon>Mormyridae</taxon>
        <taxon>Paramormyrops</taxon>
    </lineage>
</organism>
<dbReference type="PANTHER" id="PTHR19367:SF18">
    <property type="entry name" value="T CELL RECEPTOR ALPHA VARIABLE 16"/>
    <property type="match status" value="1"/>
</dbReference>
<proteinExistence type="predicted"/>
<keyword evidence="5" id="KW-0391">Immunity</keyword>
<dbReference type="InterPro" id="IPR003599">
    <property type="entry name" value="Ig_sub"/>
</dbReference>
<dbReference type="Proteomes" id="UP000261540">
    <property type="component" value="Unplaced"/>
</dbReference>
<keyword evidence="1" id="KW-0732">Signal</keyword>
<protein>
    <recommendedName>
        <fullName evidence="6">Ig-like domain-containing protein</fullName>
    </recommendedName>
</protein>
<dbReference type="SMART" id="SM00406">
    <property type="entry name" value="IGv"/>
    <property type="match status" value="1"/>
</dbReference>
<dbReference type="PANTHER" id="PTHR19367">
    <property type="entry name" value="T-CELL RECEPTOR ALPHA CHAIN V REGION"/>
    <property type="match status" value="1"/>
</dbReference>
<name>A0A3B3Q5U3_9TELE</name>
<evidence type="ECO:0000259" key="6">
    <source>
        <dbReference type="PROSITE" id="PS50835"/>
    </source>
</evidence>
<reference evidence="7" key="2">
    <citation type="submission" date="2025-09" db="UniProtKB">
        <authorList>
            <consortium name="Ensembl"/>
        </authorList>
    </citation>
    <scope>IDENTIFICATION</scope>
</reference>
<evidence type="ECO:0000256" key="3">
    <source>
        <dbReference type="ARBA" id="ARBA00023170"/>
    </source>
</evidence>
<evidence type="ECO:0000313" key="7">
    <source>
        <dbReference type="Ensembl" id="ENSPKIP00000000776.1"/>
    </source>
</evidence>
<keyword evidence="8" id="KW-1185">Reference proteome</keyword>
<dbReference type="SMART" id="SM00409">
    <property type="entry name" value="IG"/>
    <property type="match status" value="1"/>
</dbReference>
<keyword evidence="2" id="KW-1064">Adaptive immunity</keyword>
<dbReference type="GeneTree" id="ENSGT01030000234557"/>
<evidence type="ECO:0000256" key="5">
    <source>
        <dbReference type="ARBA" id="ARBA00043266"/>
    </source>
</evidence>
<dbReference type="PROSITE" id="PS50835">
    <property type="entry name" value="IG_LIKE"/>
    <property type="match status" value="1"/>
</dbReference>
<dbReference type="InterPro" id="IPR013783">
    <property type="entry name" value="Ig-like_fold"/>
</dbReference>
<keyword evidence="5" id="KW-1279">T cell receptor</keyword>
<keyword evidence="4" id="KW-0393">Immunoglobulin domain</keyword>
<dbReference type="Ensembl" id="ENSPKIT00000024676.1">
    <property type="protein sequence ID" value="ENSPKIP00000000776.1"/>
    <property type="gene ID" value="ENSPKIG00000019322.1"/>
</dbReference>
<dbReference type="GO" id="GO:0002250">
    <property type="term" value="P:adaptive immune response"/>
    <property type="evidence" value="ECO:0007669"/>
    <property type="project" value="UniProtKB-KW"/>
</dbReference>
<evidence type="ECO:0000256" key="1">
    <source>
        <dbReference type="ARBA" id="ARBA00022729"/>
    </source>
</evidence>
<dbReference type="SUPFAM" id="SSF48726">
    <property type="entry name" value="Immunoglobulin"/>
    <property type="match status" value="1"/>
</dbReference>
<sequence length="146" mass="17285">MEKAWSNVNICLSSGDNIEQKEKELFKEEGETASLECTFSTSSTNYYIYWYRQYPGTAPEFLLFRGTYDYTAEFAKRRFSSNADKTSGRASLSILEVHLGDSAVYYCALQTTFLFPYLQMHWEHYKFYSKSKQEEKFITFVFLYRK</sequence>
<dbReference type="InterPro" id="IPR013106">
    <property type="entry name" value="Ig_V-set"/>
</dbReference>
<accession>A0A3B3Q5U3</accession>
<reference evidence="7" key="1">
    <citation type="submission" date="2025-08" db="UniProtKB">
        <authorList>
            <consortium name="Ensembl"/>
        </authorList>
    </citation>
    <scope>IDENTIFICATION</scope>
</reference>
<keyword evidence="3" id="KW-0675">Receptor</keyword>
<feature type="domain" description="Ig-like" evidence="6">
    <location>
        <begin position="29"/>
        <end position="107"/>
    </location>
</feature>
<dbReference type="InterPro" id="IPR051287">
    <property type="entry name" value="TCR_variable_region"/>
</dbReference>
<dbReference type="AlphaFoldDB" id="A0A3B3Q5U3"/>
<dbReference type="Pfam" id="PF07686">
    <property type="entry name" value="V-set"/>
    <property type="match status" value="1"/>
</dbReference>
<dbReference type="Gene3D" id="2.60.40.10">
    <property type="entry name" value="Immunoglobulins"/>
    <property type="match status" value="1"/>
</dbReference>
<dbReference type="InterPro" id="IPR007110">
    <property type="entry name" value="Ig-like_dom"/>
</dbReference>
<dbReference type="GO" id="GO:0042101">
    <property type="term" value="C:T cell receptor complex"/>
    <property type="evidence" value="ECO:0007669"/>
    <property type="project" value="UniProtKB-KW"/>
</dbReference>
<evidence type="ECO:0000256" key="4">
    <source>
        <dbReference type="ARBA" id="ARBA00023319"/>
    </source>
</evidence>
<dbReference type="InterPro" id="IPR036179">
    <property type="entry name" value="Ig-like_dom_sf"/>
</dbReference>
<evidence type="ECO:0000256" key="2">
    <source>
        <dbReference type="ARBA" id="ARBA00023130"/>
    </source>
</evidence>